<dbReference type="PANTHER" id="PTHR33751">
    <property type="entry name" value="CBB3-TYPE CYTOCHROME C OXIDASE SUBUNIT FIXP"/>
    <property type="match status" value="1"/>
</dbReference>
<keyword evidence="2 6" id="KW-0349">Heme</keyword>
<dbReference type="eggNOG" id="COG2863">
    <property type="taxonomic scope" value="Bacteria"/>
</dbReference>
<evidence type="ECO:0000259" key="8">
    <source>
        <dbReference type="PROSITE" id="PS51007"/>
    </source>
</evidence>
<protein>
    <submittedName>
        <fullName evidence="9">Cytochrome c, class I</fullName>
    </submittedName>
</protein>
<organism evidence="9 10">
    <name type="scientific">Sulfuricella denitrificans (strain DSM 22764 / NBRC 105220 / skB26)</name>
    <dbReference type="NCBI Taxonomy" id="1163617"/>
    <lineage>
        <taxon>Bacteria</taxon>
        <taxon>Pseudomonadati</taxon>
        <taxon>Pseudomonadota</taxon>
        <taxon>Betaproteobacteria</taxon>
        <taxon>Nitrosomonadales</taxon>
        <taxon>Sulfuricellaceae</taxon>
        <taxon>Sulfuricella</taxon>
    </lineage>
</organism>
<name>S6ACN8_SULDS</name>
<keyword evidence="5 6" id="KW-0408">Iron</keyword>
<evidence type="ECO:0000256" key="7">
    <source>
        <dbReference type="SAM" id="MobiDB-lite"/>
    </source>
</evidence>
<evidence type="ECO:0000256" key="5">
    <source>
        <dbReference type="ARBA" id="ARBA00023004"/>
    </source>
</evidence>
<accession>S6ACN8</accession>
<dbReference type="KEGG" id="sdr:SCD_n01907"/>
<evidence type="ECO:0000313" key="9">
    <source>
        <dbReference type="EMBL" id="BAN35718.1"/>
    </source>
</evidence>
<dbReference type="InterPro" id="IPR036909">
    <property type="entry name" value="Cyt_c-like_dom_sf"/>
</dbReference>
<evidence type="ECO:0000256" key="2">
    <source>
        <dbReference type="ARBA" id="ARBA00022617"/>
    </source>
</evidence>
<feature type="domain" description="Cytochrome c" evidence="8">
    <location>
        <begin position="173"/>
        <end position="256"/>
    </location>
</feature>
<dbReference type="AlphaFoldDB" id="S6ACN8"/>
<keyword evidence="1" id="KW-0813">Transport</keyword>
<evidence type="ECO:0000313" key="10">
    <source>
        <dbReference type="Proteomes" id="UP000015559"/>
    </source>
</evidence>
<dbReference type="PROSITE" id="PS51007">
    <property type="entry name" value="CYTC"/>
    <property type="match status" value="2"/>
</dbReference>
<dbReference type="PANTHER" id="PTHR33751:SF9">
    <property type="entry name" value="CYTOCHROME C4"/>
    <property type="match status" value="1"/>
</dbReference>
<dbReference type="EMBL" id="AP013066">
    <property type="protein sequence ID" value="BAN35718.1"/>
    <property type="molecule type" value="Genomic_DNA"/>
</dbReference>
<evidence type="ECO:0000256" key="3">
    <source>
        <dbReference type="ARBA" id="ARBA00022723"/>
    </source>
</evidence>
<dbReference type="GO" id="GO:0009055">
    <property type="term" value="F:electron transfer activity"/>
    <property type="evidence" value="ECO:0007669"/>
    <property type="project" value="InterPro"/>
</dbReference>
<keyword evidence="10" id="KW-1185">Reference proteome</keyword>
<reference evidence="9 10" key="1">
    <citation type="journal article" date="2012" name="Appl. Environ. Microbiol.">
        <title>Draft genome sequence of a psychrotolerant sulfur-oxidizing bacterium, Sulfuricella denitrificans skB26, and proteomic insights into cold adaptation.</title>
        <authorList>
            <person name="Watanabe T."/>
            <person name="Kojima H."/>
            <person name="Fukui M."/>
        </authorList>
    </citation>
    <scope>NUCLEOTIDE SEQUENCE [LARGE SCALE GENOMIC DNA]</scope>
    <source>
        <strain evidence="10">skB26</strain>
    </source>
</reference>
<gene>
    <name evidence="9" type="ORF">SCD_n01907</name>
</gene>
<evidence type="ECO:0000256" key="4">
    <source>
        <dbReference type="ARBA" id="ARBA00022982"/>
    </source>
</evidence>
<sequence>MLLLAALVLTPVIGTAADKPGAKKSVKSSIKTPASETSEPTFTNKPVATHISAAIAALKADPEAGHQINGVCAACHGDSGQGGKKGEYPRLAGQNVEYLMDQLHKFKDRKRTNLPMFPYTEERELPDEDLVHIAAYLASIKLDTSFPVFKESDDALTRLLAVEKVLNIPRSEGDVDVGAKIYKTECSSCHKKDGMGHKTVPMLAGQYTTYLKRQVEKFIKGERIHDVDMKDPSKDVLNLLKPEEIRDILAFLTTLDD</sequence>
<dbReference type="Pfam" id="PF00034">
    <property type="entry name" value="Cytochrom_C"/>
    <property type="match status" value="2"/>
</dbReference>
<feature type="compositionally biased region" description="Polar residues" evidence="7">
    <location>
        <begin position="27"/>
        <end position="43"/>
    </location>
</feature>
<proteinExistence type="predicted"/>
<keyword evidence="3 6" id="KW-0479">Metal-binding</keyword>
<keyword evidence="4" id="KW-0249">Electron transport</keyword>
<dbReference type="Gene3D" id="1.10.760.10">
    <property type="entry name" value="Cytochrome c-like domain"/>
    <property type="match status" value="2"/>
</dbReference>
<dbReference type="SUPFAM" id="SSF46626">
    <property type="entry name" value="Cytochrome c"/>
    <property type="match status" value="2"/>
</dbReference>
<evidence type="ECO:0000256" key="1">
    <source>
        <dbReference type="ARBA" id="ARBA00022448"/>
    </source>
</evidence>
<dbReference type="GO" id="GO:0020037">
    <property type="term" value="F:heme binding"/>
    <property type="evidence" value="ECO:0007669"/>
    <property type="project" value="InterPro"/>
</dbReference>
<dbReference type="InterPro" id="IPR009056">
    <property type="entry name" value="Cyt_c-like_dom"/>
</dbReference>
<evidence type="ECO:0000256" key="6">
    <source>
        <dbReference type="PROSITE-ProRule" id="PRU00433"/>
    </source>
</evidence>
<dbReference type="InterPro" id="IPR050597">
    <property type="entry name" value="Cytochrome_c_Oxidase_Subunit"/>
</dbReference>
<dbReference type="HOGENOM" id="CLU_076280_1_1_4"/>
<feature type="region of interest" description="Disordered" evidence="7">
    <location>
        <begin position="19"/>
        <end position="43"/>
    </location>
</feature>
<dbReference type="GO" id="GO:0046872">
    <property type="term" value="F:metal ion binding"/>
    <property type="evidence" value="ECO:0007669"/>
    <property type="project" value="UniProtKB-KW"/>
</dbReference>
<feature type="domain" description="Cytochrome c" evidence="8">
    <location>
        <begin position="60"/>
        <end position="141"/>
    </location>
</feature>
<dbReference type="Proteomes" id="UP000015559">
    <property type="component" value="Chromosome"/>
</dbReference>
<dbReference type="STRING" id="1163617.SCD_n01907"/>